<protein>
    <submittedName>
        <fullName evidence="2">Uncharacterized protein</fullName>
    </submittedName>
</protein>
<evidence type="ECO:0000313" key="2">
    <source>
        <dbReference type="EMBL" id="QHT30424.1"/>
    </source>
</evidence>
<dbReference type="AlphaFoldDB" id="A0A6C0EMM6"/>
<keyword evidence="1" id="KW-0472">Membrane</keyword>
<keyword evidence="1" id="KW-1133">Transmembrane helix</keyword>
<reference evidence="2" key="1">
    <citation type="journal article" date="2020" name="Nature">
        <title>Giant virus diversity and host interactions through global metagenomics.</title>
        <authorList>
            <person name="Schulz F."/>
            <person name="Roux S."/>
            <person name="Paez-Espino D."/>
            <person name="Jungbluth S."/>
            <person name="Walsh D.A."/>
            <person name="Denef V.J."/>
            <person name="McMahon K.D."/>
            <person name="Konstantinidis K.T."/>
            <person name="Eloe-Fadrosh E.A."/>
            <person name="Kyrpides N.C."/>
            <person name="Woyke T."/>
        </authorList>
    </citation>
    <scope>NUCLEOTIDE SEQUENCE</scope>
    <source>
        <strain evidence="2">GVMAG-M-3300009149-34</strain>
    </source>
</reference>
<proteinExistence type="predicted"/>
<keyword evidence="1" id="KW-0812">Transmembrane</keyword>
<dbReference type="EMBL" id="MN738899">
    <property type="protein sequence ID" value="QHT30424.1"/>
    <property type="molecule type" value="Genomic_DNA"/>
</dbReference>
<accession>A0A6C0EMM6</accession>
<feature type="transmembrane region" description="Helical" evidence="1">
    <location>
        <begin position="12"/>
        <end position="35"/>
    </location>
</feature>
<name>A0A6C0EMM6_9ZZZZ</name>
<organism evidence="2">
    <name type="scientific">viral metagenome</name>
    <dbReference type="NCBI Taxonomy" id="1070528"/>
    <lineage>
        <taxon>unclassified sequences</taxon>
        <taxon>metagenomes</taxon>
        <taxon>organismal metagenomes</taxon>
    </lineage>
</organism>
<sequence>MTDLFKIMKKDTHHYVLAVLLIVFVVSDVQVPGIIGELVDTILGKIVVVMCALSLFGAHPVVGAIGLVAAYQLIMRSQGLQAASIYIPSEIKKSQVLTAMNQFPVTVEEEVISNQIPYVFKRHAQGNSPYKGVQDKLHGAAKLNASN</sequence>
<evidence type="ECO:0000256" key="1">
    <source>
        <dbReference type="SAM" id="Phobius"/>
    </source>
</evidence>
<feature type="transmembrane region" description="Helical" evidence="1">
    <location>
        <begin position="47"/>
        <end position="71"/>
    </location>
</feature>